<accession>A0ACB8D579</accession>
<dbReference type="EMBL" id="CM023472">
    <property type="protein sequence ID" value="KAH7959414.1"/>
    <property type="molecule type" value="Genomic_DNA"/>
</dbReference>
<sequence length="163" mass="18715">MLISKAVTAALSHYNHIETLHNIIRIIPQDRRKEHTLMLNVYSPHKNRRANFAGILVEVESMACTKAHAVLVGNSNAPNMTWGYIQDTFKRRSMEREATDVVYQLITRPSAPTRVGNSFTRDTNSDLTLTLNVRRDIGEPKRKLWTAITTLLALRYSHQRFVE</sequence>
<dbReference type="Proteomes" id="UP000821865">
    <property type="component" value="Chromosome 3"/>
</dbReference>
<evidence type="ECO:0000313" key="1">
    <source>
        <dbReference type="EMBL" id="KAH7959414.1"/>
    </source>
</evidence>
<proteinExistence type="predicted"/>
<keyword evidence="2" id="KW-1185">Reference proteome</keyword>
<name>A0ACB8D579_DERSI</name>
<reference evidence="1" key="1">
    <citation type="submission" date="2020-05" db="EMBL/GenBank/DDBJ databases">
        <title>Large-scale comparative analyses of tick genomes elucidate their genetic diversity and vector capacities.</title>
        <authorList>
            <person name="Jia N."/>
            <person name="Wang J."/>
            <person name="Shi W."/>
            <person name="Du L."/>
            <person name="Sun Y."/>
            <person name="Zhan W."/>
            <person name="Jiang J."/>
            <person name="Wang Q."/>
            <person name="Zhang B."/>
            <person name="Ji P."/>
            <person name="Sakyi L.B."/>
            <person name="Cui X."/>
            <person name="Yuan T."/>
            <person name="Jiang B."/>
            <person name="Yang W."/>
            <person name="Lam T.T.-Y."/>
            <person name="Chang Q."/>
            <person name="Ding S."/>
            <person name="Wang X."/>
            <person name="Zhu J."/>
            <person name="Ruan X."/>
            <person name="Zhao L."/>
            <person name="Wei J."/>
            <person name="Que T."/>
            <person name="Du C."/>
            <person name="Cheng J."/>
            <person name="Dai P."/>
            <person name="Han X."/>
            <person name="Huang E."/>
            <person name="Gao Y."/>
            <person name="Liu J."/>
            <person name="Shao H."/>
            <person name="Ye R."/>
            <person name="Li L."/>
            <person name="Wei W."/>
            <person name="Wang X."/>
            <person name="Wang C."/>
            <person name="Yang T."/>
            <person name="Huo Q."/>
            <person name="Li W."/>
            <person name="Guo W."/>
            <person name="Chen H."/>
            <person name="Zhou L."/>
            <person name="Ni X."/>
            <person name="Tian J."/>
            <person name="Zhou Y."/>
            <person name="Sheng Y."/>
            <person name="Liu T."/>
            <person name="Pan Y."/>
            <person name="Xia L."/>
            <person name="Li J."/>
            <person name="Zhao F."/>
            <person name="Cao W."/>
        </authorList>
    </citation>
    <scope>NUCLEOTIDE SEQUENCE</scope>
    <source>
        <strain evidence="1">Dsil-2018</strain>
    </source>
</reference>
<comment type="caution">
    <text evidence="1">The sequence shown here is derived from an EMBL/GenBank/DDBJ whole genome shotgun (WGS) entry which is preliminary data.</text>
</comment>
<evidence type="ECO:0000313" key="2">
    <source>
        <dbReference type="Proteomes" id="UP000821865"/>
    </source>
</evidence>
<gene>
    <name evidence="1" type="ORF">HPB49_010966</name>
</gene>
<organism evidence="1 2">
    <name type="scientific">Dermacentor silvarum</name>
    <name type="common">Tick</name>
    <dbReference type="NCBI Taxonomy" id="543639"/>
    <lineage>
        <taxon>Eukaryota</taxon>
        <taxon>Metazoa</taxon>
        <taxon>Ecdysozoa</taxon>
        <taxon>Arthropoda</taxon>
        <taxon>Chelicerata</taxon>
        <taxon>Arachnida</taxon>
        <taxon>Acari</taxon>
        <taxon>Parasitiformes</taxon>
        <taxon>Ixodida</taxon>
        <taxon>Ixodoidea</taxon>
        <taxon>Ixodidae</taxon>
        <taxon>Rhipicephalinae</taxon>
        <taxon>Dermacentor</taxon>
    </lineage>
</organism>
<protein>
    <submittedName>
        <fullName evidence="1">Uncharacterized protein</fullName>
    </submittedName>
</protein>